<reference evidence="2 3" key="1">
    <citation type="submission" date="2018-06" db="EMBL/GenBank/DDBJ databases">
        <authorList>
            <consortium name="Pathogen Informatics"/>
            <person name="Doyle S."/>
        </authorList>
    </citation>
    <scope>NUCLEOTIDE SEQUENCE [LARGE SCALE GENOMIC DNA]</scope>
    <source>
        <strain evidence="2 3">NCTC10343</strain>
    </source>
</reference>
<dbReference type="Pfam" id="PF08858">
    <property type="entry name" value="IDEAL"/>
    <property type="match status" value="1"/>
</dbReference>
<organism evidence="2 3">
    <name type="scientific">Paenibacillus polymyxa</name>
    <name type="common">Bacillus polymyxa</name>
    <dbReference type="NCBI Taxonomy" id="1406"/>
    <lineage>
        <taxon>Bacteria</taxon>
        <taxon>Bacillati</taxon>
        <taxon>Bacillota</taxon>
        <taxon>Bacilli</taxon>
        <taxon>Bacillales</taxon>
        <taxon>Paenibacillaceae</taxon>
        <taxon>Paenibacillus</taxon>
    </lineage>
</organism>
<accession>A0A378Y0B1</accession>
<dbReference type="InterPro" id="IPR027393">
    <property type="entry name" value="Virus_scaffolding_prot_C"/>
</dbReference>
<dbReference type="RefSeq" id="WP_019687533.1">
    <property type="nucleotide sequence ID" value="NZ_CP036496.1"/>
</dbReference>
<dbReference type="EMBL" id="UGSC01000001">
    <property type="protein sequence ID" value="SUA70133.1"/>
    <property type="molecule type" value="Genomic_DNA"/>
</dbReference>
<feature type="domain" description="IDEAL" evidence="1">
    <location>
        <begin position="123"/>
        <end position="148"/>
    </location>
</feature>
<evidence type="ECO:0000259" key="1">
    <source>
        <dbReference type="Pfam" id="PF08858"/>
    </source>
</evidence>
<dbReference type="InterPro" id="IPR014957">
    <property type="entry name" value="IDEAL_dom"/>
</dbReference>
<sequence length="160" mass="18762">MKFLNQNDIFQILRKSLKKHYGNFTSEPKIEIDVDVMASKYDFYSRKISFSGKIVSFKYSEEIYKRRLTLKEIEGMIELELGGEVNVAAYINEIEEVLTRDSYNKHTVLVATVTNEELLLDKDCIMTLIDIAIDMNDKEWFIELTHKYNQLQLNMSSTKV</sequence>
<dbReference type="AlphaFoldDB" id="A0A378Y0B1"/>
<dbReference type="Proteomes" id="UP000254400">
    <property type="component" value="Unassembled WGS sequence"/>
</dbReference>
<name>A0A378Y0B1_PAEPO</name>
<evidence type="ECO:0000313" key="2">
    <source>
        <dbReference type="EMBL" id="SUA70133.1"/>
    </source>
</evidence>
<dbReference type="GeneID" id="93346375"/>
<dbReference type="Gene3D" id="4.10.810.10">
    <property type="entry name" value="Virus Scaffolding Protein, Chain A"/>
    <property type="match status" value="1"/>
</dbReference>
<gene>
    <name evidence="2" type="ORF">NCTC10343_03003</name>
</gene>
<protein>
    <submittedName>
        <fullName evidence="2">Uncharacterized conserved protein</fullName>
    </submittedName>
</protein>
<evidence type="ECO:0000313" key="3">
    <source>
        <dbReference type="Proteomes" id="UP000254400"/>
    </source>
</evidence>
<proteinExistence type="predicted"/>